<dbReference type="Gene3D" id="3.20.20.450">
    <property type="entry name" value="EAL domain"/>
    <property type="match status" value="1"/>
</dbReference>
<dbReference type="Pfam" id="PF00989">
    <property type="entry name" value="PAS"/>
    <property type="match status" value="1"/>
</dbReference>
<dbReference type="InterPro" id="IPR043128">
    <property type="entry name" value="Rev_trsase/Diguanyl_cyclase"/>
</dbReference>
<dbReference type="Pfam" id="PF00990">
    <property type="entry name" value="GGDEF"/>
    <property type="match status" value="1"/>
</dbReference>
<evidence type="ECO:0000256" key="1">
    <source>
        <dbReference type="ARBA" id="ARBA00051114"/>
    </source>
</evidence>
<dbReference type="InterPro" id="IPR000014">
    <property type="entry name" value="PAS"/>
</dbReference>
<feature type="domain" description="PAS" evidence="4">
    <location>
        <begin position="137"/>
        <end position="193"/>
    </location>
</feature>
<dbReference type="NCBIfam" id="TIGR00229">
    <property type="entry name" value="sensory_box"/>
    <property type="match status" value="1"/>
</dbReference>
<comment type="caution">
    <text evidence="7">The sequence shown here is derived from an EMBL/GenBank/DDBJ whole genome shotgun (WGS) entry which is preliminary data.</text>
</comment>
<dbReference type="Proteomes" id="UP001139353">
    <property type="component" value="Unassembled WGS sequence"/>
</dbReference>
<evidence type="ECO:0000259" key="4">
    <source>
        <dbReference type="PROSITE" id="PS50112"/>
    </source>
</evidence>
<dbReference type="SUPFAM" id="SSF55073">
    <property type="entry name" value="Nucleotide cyclase"/>
    <property type="match status" value="1"/>
</dbReference>
<dbReference type="InterPro" id="IPR035919">
    <property type="entry name" value="EAL_sf"/>
</dbReference>
<evidence type="ECO:0000313" key="7">
    <source>
        <dbReference type="EMBL" id="MCK9685028.1"/>
    </source>
</evidence>
<sequence length="706" mass="78604">MPERILIVDDEERLRSSMRRLLAHPDRVFLEAGSVAAGVQALEANEVDLALLDIGLPDASGLDLLRWISRHRPDTSVIVVSGDVHIDSAIRALRDGAVEFVRKGEDSEFLLARVADALSRRRLQREHRRMAERLAQSERLHRFLVDNSPDVIYALDADGRFTFLNTRAEALLGVRREELYGRTFSSVVDEADHRLAVQISTSPHTDASGTATVELRLKCRAAEPGVAASQPMVMMVSAIALYDEADAGGAPVFAGSYGVARDITERKRIEEIISFHAFHDQLTGLPNRRLFKDHLELALVQAARRQDRVAVMFIDLDRFKLVNDTYGHLEGDELLRQCAQRIRDCVRAGDTVARQGGDEFTVLLPGLNAAADAMLIADKISTELRRPFQVAGREFFATASIGIAVSPEDGDASEQLLHNADTAMYEVKAKGKNAARAFSADMRTGFLPRLELERDLRRALPNDEFVLHFQPQYSLRLGRVVGAEALIRWRHPQHGLMNPGSFMDLAEETGLMGAISAWVMEEACRQLSLWHAAGSTDLRVAVNVSPHEFSRPDLVQRVSEIVARHGLPREALEIEITENVLLQDVPGVVEKLRLLRQTGIRIAIDDFGTRYSSLNYLRSFPINTIKIDQSFIRDIEGDDSVSPIIVAIVGIARGFNLDLVAEGVENDMQRRVLARLGCDEMQGYLFARPTPAIDMDATRRWEHAAG</sequence>
<dbReference type="FunFam" id="3.30.70.270:FF:000001">
    <property type="entry name" value="Diguanylate cyclase domain protein"/>
    <property type="match status" value="1"/>
</dbReference>
<feature type="domain" description="GGDEF" evidence="6">
    <location>
        <begin position="307"/>
        <end position="440"/>
    </location>
</feature>
<dbReference type="GO" id="GO:0071111">
    <property type="term" value="F:cyclic-guanylate-specific phosphodiesterase activity"/>
    <property type="evidence" value="ECO:0007669"/>
    <property type="project" value="UniProtKB-EC"/>
</dbReference>
<dbReference type="InterPro" id="IPR001633">
    <property type="entry name" value="EAL_dom"/>
</dbReference>
<dbReference type="Gene3D" id="3.40.50.2300">
    <property type="match status" value="1"/>
</dbReference>
<dbReference type="CDD" id="cd17535">
    <property type="entry name" value="REC_NarL-like"/>
    <property type="match status" value="1"/>
</dbReference>
<evidence type="ECO:0000313" key="8">
    <source>
        <dbReference type="Proteomes" id="UP001139353"/>
    </source>
</evidence>
<dbReference type="InterPro" id="IPR058245">
    <property type="entry name" value="NreC/VraR/RcsB-like_REC"/>
</dbReference>
<keyword evidence="2" id="KW-0597">Phosphoprotein</keyword>
<dbReference type="SMART" id="SM00267">
    <property type="entry name" value="GGDEF"/>
    <property type="match status" value="1"/>
</dbReference>
<dbReference type="PROSITE" id="PS50887">
    <property type="entry name" value="GGDEF"/>
    <property type="match status" value="1"/>
</dbReference>
<dbReference type="CDD" id="cd01949">
    <property type="entry name" value="GGDEF"/>
    <property type="match status" value="1"/>
</dbReference>
<organism evidence="7 8">
    <name type="scientific">Scleromatobacter humisilvae</name>
    <dbReference type="NCBI Taxonomy" id="2897159"/>
    <lineage>
        <taxon>Bacteria</taxon>
        <taxon>Pseudomonadati</taxon>
        <taxon>Pseudomonadota</taxon>
        <taxon>Betaproteobacteria</taxon>
        <taxon>Burkholderiales</taxon>
        <taxon>Sphaerotilaceae</taxon>
        <taxon>Scleromatobacter</taxon>
    </lineage>
</organism>
<dbReference type="SUPFAM" id="SSF141868">
    <property type="entry name" value="EAL domain-like"/>
    <property type="match status" value="1"/>
</dbReference>
<accession>A0A9X1YFC2</accession>
<dbReference type="Gene3D" id="3.30.450.20">
    <property type="entry name" value="PAS domain"/>
    <property type="match status" value="1"/>
</dbReference>
<keyword evidence="8" id="KW-1185">Reference proteome</keyword>
<dbReference type="CDD" id="cd00130">
    <property type="entry name" value="PAS"/>
    <property type="match status" value="1"/>
</dbReference>
<dbReference type="InterPro" id="IPR029787">
    <property type="entry name" value="Nucleotide_cyclase"/>
</dbReference>
<dbReference type="PANTHER" id="PTHR44757">
    <property type="entry name" value="DIGUANYLATE CYCLASE DGCP"/>
    <property type="match status" value="1"/>
</dbReference>
<dbReference type="PROSITE" id="PS50883">
    <property type="entry name" value="EAL"/>
    <property type="match status" value="1"/>
</dbReference>
<dbReference type="Pfam" id="PF00563">
    <property type="entry name" value="EAL"/>
    <property type="match status" value="1"/>
</dbReference>
<dbReference type="PANTHER" id="PTHR44757:SF2">
    <property type="entry name" value="BIOFILM ARCHITECTURE MAINTENANCE PROTEIN MBAA"/>
    <property type="match status" value="1"/>
</dbReference>
<name>A0A9X1YFC2_9BURK</name>
<dbReference type="InterPro" id="IPR052155">
    <property type="entry name" value="Biofilm_reg_signaling"/>
</dbReference>
<dbReference type="PROSITE" id="PS50110">
    <property type="entry name" value="RESPONSE_REGULATORY"/>
    <property type="match status" value="1"/>
</dbReference>
<feature type="domain" description="EAL" evidence="5">
    <location>
        <begin position="449"/>
        <end position="703"/>
    </location>
</feature>
<dbReference type="InterPro" id="IPR000160">
    <property type="entry name" value="GGDEF_dom"/>
</dbReference>
<evidence type="ECO:0000259" key="3">
    <source>
        <dbReference type="PROSITE" id="PS50110"/>
    </source>
</evidence>
<dbReference type="RefSeq" id="WP_275681046.1">
    <property type="nucleotide sequence ID" value="NZ_JAJLJH010000001.1"/>
</dbReference>
<dbReference type="SUPFAM" id="SSF52172">
    <property type="entry name" value="CheY-like"/>
    <property type="match status" value="1"/>
</dbReference>
<dbReference type="InterPro" id="IPR011006">
    <property type="entry name" value="CheY-like_superfamily"/>
</dbReference>
<evidence type="ECO:0000259" key="5">
    <source>
        <dbReference type="PROSITE" id="PS50883"/>
    </source>
</evidence>
<dbReference type="SUPFAM" id="SSF55785">
    <property type="entry name" value="PYP-like sensor domain (PAS domain)"/>
    <property type="match status" value="1"/>
</dbReference>
<dbReference type="PROSITE" id="PS50112">
    <property type="entry name" value="PAS"/>
    <property type="match status" value="1"/>
</dbReference>
<gene>
    <name evidence="7" type="ORF">LPC04_04820</name>
</gene>
<dbReference type="InterPro" id="IPR013767">
    <property type="entry name" value="PAS_fold"/>
</dbReference>
<feature type="modified residue" description="4-aspartylphosphate" evidence="2">
    <location>
        <position position="53"/>
    </location>
</feature>
<dbReference type="InterPro" id="IPR035965">
    <property type="entry name" value="PAS-like_dom_sf"/>
</dbReference>
<dbReference type="Pfam" id="PF00072">
    <property type="entry name" value="Response_reg"/>
    <property type="match status" value="1"/>
</dbReference>
<feature type="domain" description="Response regulatory" evidence="3">
    <location>
        <begin position="4"/>
        <end position="118"/>
    </location>
</feature>
<dbReference type="SMART" id="SM00052">
    <property type="entry name" value="EAL"/>
    <property type="match status" value="1"/>
</dbReference>
<proteinExistence type="predicted"/>
<dbReference type="SMART" id="SM00091">
    <property type="entry name" value="PAS"/>
    <property type="match status" value="1"/>
</dbReference>
<dbReference type="EMBL" id="JAJLJH010000001">
    <property type="protein sequence ID" value="MCK9685028.1"/>
    <property type="molecule type" value="Genomic_DNA"/>
</dbReference>
<comment type="catalytic activity">
    <reaction evidence="1">
        <text>3',3'-c-di-GMP + H2O = 5'-phosphoguanylyl(3'-&gt;5')guanosine + H(+)</text>
        <dbReference type="Rhea" id="RHEA:24902"/>
        <dbReference type="ChEBI" id="CHEBI:15377"/>
        <dbReference type="ChEBI" id="CHEBI:15378"/>
        <dbReference type="ChEBI" id="CHEBI:58754"/>
        <dbReference type="ChEBI" id="CHEBI:58805"/>
        <dbReference type="EC" id="3.1.4.52"/>
    </reaction>
    <physiologicalReaction direction="left-to-right" evidence="1">
        <dbReference type="Rhea" id="RHEA:24903"/>
    </physiologicalReaction>
</comment>
<dbReference type="NCBIfam" id="TIGR00254">
    <property type="entry name" value="GGDEF"/>
    <property type="match status" value="1"/>
</dbReference>
<protein>
    <submittedName>
        <fullName evidence="7">EAL domain-containing protein</fullName>
    </submittedName>
</protein>
<reference evidence="7" key="1">
    <citation type="submission" date="2021-11" db="EMBL/GenBank/DDBJ databases">
        <title>BS-T2-15 a new species belonging to the Comamonadaceae family isolated from the soil of a French oak forest.</title>
        <authorList>
            <person name="Mieszkin S."/>
            <person name="Alain K."/>
        </authorList>
    </citation>
    <scope>NUCLEOTIDE SEQUENCE</scope>
    <source>
        <strain evidence="7">BS-T2-15</strain>
    </source>
</reference>
<dbReference type="SMART" id="SM00448">
    <property type="entry name" value="REC"/>
    <property type="match status" value="1"/>
</dbReference>
<dbReference type="GO" id="GO:0006355">
    <property type="term" value="P:regulation of DNA-templated transcription"/>
    <property type="evidence" value="ECO:0007669"/>
    <property type="project" value="InterPro"/>
</dbReference>
<dbReference type="FunFam" id="3.20.20.450:FF:000001">
    <property type="entry name" value="Cyclic di-GMP phosphodiesterase yahA"/>
    <property type="match status" value="1"/>
</dbReference>
<dbReference type="AlphaFoldDB" id="A0A9X1YFC2"/>
<dbReference type="InterPro" id="IPR001789">
    <property type="entry name" value="Sig_transdc_resp-reg_receiver"/>
</dbReference>
<dbReference type="GO" id="GO:0000160">
    <property type="term" value="P:phosphorelay signal transduction system"/>
    <property type="evidence" value="ECO:0007669"/>
    <property type="project" value="InterPro"/>
</dbReference>
<evidence type="ECO:0000259" key="6">
    <source>
        <dbReference type="PROSITE" id="PS50887"/>
    </source>
</evidence>
<dbReference type="GO" id="GO:0071732">
    <property type="term" value="P:cellular response to nitric oxide"/>
    <property type="evidence" value="ECO:0007669"/>
    <property type="project" value="UniProtKB-ARBA"/>
</dbReference>
<dbReference type="CDD" id="cd01948">
    <property type="entry name" value="EAL"/>
    <property type="match status" value="1"/>
</dbReference>
<dbReference type="Gene3D" id="3.30.70.270">
    <property type="match status" value="1"/>
</dbReference>
<evidence type="ECO:0000256" key="2">
    <source>
        <dbReference type="PROSITE-ProRule" id="PRU00169"/>
    </source>
</evidence>